<keyword evidence="8 11" id="KW-0520">NAD</keyword>
<dbReference type="GO" id="GO:0000166">
    <property type="term" value="F:nucleotide binding"/>
    <property type="evidence" value="ECO:0007669"/>
    <property type="project" value="UniProtKB-KW"/>
</dbReference>
<dbReference type="GO" id="GO:0046872">
    <property type="term" value="F:metal ion binding"/>
    <property type="evidence" value="ECO:0007669"/>
    <property type="project" value="UniProtKB-KW"/>
</dbReference>
<keyword evidence="5 11" id="KW-0547">Nucleotide-binding</keyword>
<gene>
    <name evidence="14 15" type="primary">LOC106156782</name>
</gene>
<dbReference type="Proteomes" id="UP000085678">
    <property type="component" value="Unplaced"/>
</dbReference>
<reference evidence="14 15" key="1">
    <citation type="submission" date="2025-04" db="UniProtKB">
        <authorList>
            <consortium name="RefSeq"/>
        </authorList>
    </citation>
    <scope>IDENTIFICATION</scope>
    <source>
        <tissue evidence="14 15">Gonads</tissue>
    </source>
</reference>
<feature type="binding site" evidence="11">
    <location>
        <position position="101"/>
    </location>
    <ligand>
        <name>K(+)</name>
        <dbReference type="ChEBI" id="CHEBI:29103"/>
    </ligand>
</feature>
<sequence>MRVLRRGAFHCYRAFFNNNSAKHQIIQRNMAVEATGIKFLGQEEAQNIDQELFTEYAFSVDQLMELAGLSCAHVVAKLYPKETLTRGNQGSMLICCGPGNNGGDGLVCARHLKLFGYKPTVFYPKPTDKQLFKNLTTQLEKLDIPFLSYLPHETSLINDSYNLVIDALFGFSFKGPPRQQFKEILETLKKVQLPLVSIDVPSGWNVEDGDPDGLQPEVLISLTAPKKCAKHFKGKHHYLGGRFVPNALAQKYELNLPPYPGTDCILQLKMDKLDKPQEDGKD</sequence>
<dbReference type="OrthoDB" id="10064708at2759"/>
<evidence type="ECO:0000256" key="4">
    <source>
        <dbReference type="ARBA" id="ARBA00022723"/>
    </source>
</evidence>
<comment type="cofactor">
    <cofactor evidence="11">
        <name>K(+)</name>
        <dbReference type="ChEBI" id="CHEBI:29103"/>
    </cofactor>
    <text evidence="11">Binds 1 potassium ion per subunit.</text>
</comment>
<evidence type="ECO:0000259" key="12">
    <source>
        <dbReference type="PROSITE" id="PS51385"/>
    </source>
</evidence>
<dbReference type="HAMAP" id="MF_01966">
    <property type="entry name" value="NADHX_epimerase"/>
    <property type="match status" value="1"/>
</dbReference>
<dbReference type="NCBIfam" id="TIGR00197">
    <property type="entry name" value="yjeF_nterm"/>
    <property type="match status" value="1"/>
</dbReference>
<evidence type="ECO:0000256" key="11">
    <source>
        <dbReference type="HAMAP-Rule" id="MF_03159"/>
    </source>
</evidence>
<evidence type="ECO:0000313" key="13">
    <source>
        <dbReference type="Proteomes" id="UP000085678"/>
    </source>
</evidence>
<dbReference type="PANTHER" id="PTHR13232:SF10">
    <property type="entry name" value="NAD(P)H-HYDRATE EPIMERASE"/>
    <property type="match status" value="1"/>
</dbReference>
<organism evidence="13 15">
    <name type="scientific">Lingula anatina</name>
    <name type="common">Brachiopod</name>
    <name type="synonym">Lingula unguis</name>
    <dbReference type="NCBI Taxonomy" id="7574"/>
    <lineage>
        <taxon>Eukaryota</taxon>
        <taxon>Metazoa</taxon>
        <taxon>Spiralia</taxon>
        <taxon>Lophotrochozoa</taxon>
        <taxon>Brachiopoda</taxon>
        <taxon>Linguliformea</taxon>
        <taxon>Lingulata</taxon>
        <taxon>Lingulida</taxon>
        <taxon>Linguloidea</taxon>
        <taxon>Lingulidae</taxon>
        <taxon>Lingula</taxon>
    </lineage>
</organism>
<dbReference type="Pfam" id="PF03853">
    <property type="entry name" value="YjeF_N"/>
    <property type="match status" value="1"/>
</dbReference>
<feature type="binding site" evidence="11">
    <location>
        <position position="202"/>
    </location>
    <ligand>
        <name>K(+)</name>
        <dbReference type="ChEBI" id="CHEBI:29103"/>
    </ligand>
</feature>
<dbReference type="PANTHER" id="PTHR13232">
    <property type="entry name" value="NAD(P)H-HYDRATE EPIMERASE"/>
    <property type="match status" value="1"/>
</dbReference>
<dbReference type="GeneID" id="106156782"/>
<evidence type="ECO:0000256" key="7">
    <source>
        <dbReference type="ARBA" id="ARBA00022958"/>
    </source>
</evidence>
<dbReference type="RefSeq" id="XP_013387661.1">
    <property type="nucleotide sequence ID" value="XM_013532207.2"/>
</dbReference>
<dbReference type="SUPFAM" id="SSF64153">
    <property type="entry name" value="YjeF N-terminal domain-like"/>
    <property type="match status" value="1"/>
</dbReference>
<evidence type="ECO:0000313" key="14">
    <source>
        <dbReference type="RefSeq" id="XP_013387660.1"/>
    </source>
</evidence>
<keyword evidence="7 11" id="KW-0630">Potassium</keyword>
<evidence type="ECO:0000256" key="10">
    <source>
        <dbReference type="ARBA" id="ARBA00041210"/>
    </source>
</evidence>
<dbReference type="InterPro" id="IPR032976">
    <property type="entry name" value="YJEFN_prot_NAXE-like"/>
</dbReference>
<dbReference type="STRING" id="7574.A0A1S3HQ44"/>
<dbReference type="RefSeq" id="XP_013387660.1">
    <property type="nucleotide sequence ID" value="XM_013532206.2"/>
</dbReference>
<dbReference type="Gene3D" id="3.40.50.10260">
    <property type="entry name" value="YjeF N-terminal domain"/>
    <property type="match status" value="1"/>
</dbReference>
<proteinExistence type="inferred from homology"/>
<comment type="catalytic activity">
    <reaction evidence="2 11">
        <text>(6R)-NADPHX = (6S)-NADPHX</text>
        <dbReference type="Rhea" id="RHEA:32227"/>
        <dbReference type="ChEBI" id="CHEBI:64076"/>
        <dbReference type="ChEBI" id="CHEBI:64077"/>
        <dbReference type="EC" id="5.1.99.6"/>
    </reaction>
</comment>
<comment type="caution">
    <text evidence="11">Lacks conserved residue(s) required for the propagation of feature annotation.</text>
</comment>
<keyword evidence="4 11" id="KW-0479">Metal-binding</keyword>
<evidence type="ECO:0000256" key="5">
    <source>
        <dbReference type="ARBA" id="ARBA00022741"/>
    </source>
</evidence>
<evidence type="ECO:0000256" key="1">
    <source>
        <dbReference type="ARBA" id="ARBA00000013"/>
    </source>
</evidence>
<feature type="domain" description="YjeF N-terminal" evidence="12">
    <location>
        <begin position="45"/>
        <end position="256"/>
    </location>
</feature>
<evidence type="ECO:0000256" key="9">
    <source>
        <dbReference type="ARBA" id="ARBA00023235"/>
    </source>
</evidence>
<protein>
    <recommendedName>
        <fullName evidence="3 11">NAD(P)H-hydrate epimerase</fullName>
        <ecNumber evidence="3 11">5.1.99.6</ecNumber>
    </recommendedName>
    <alternativeName>
        <fullName evidence="10 11">NAD(P)HX epimerase</fullName>
    </alternativeName>
</protein>
<feature type="binding site" evidence="11">
    <location>
        <begin position="170"/>
        <end position="176"/>
    </location>
    <ligand>
        <name>(6S)-NADPHX</name>
        <dbReference type="ChEBI" id="CHEBI:64076"/>
    </ligand>
</feature>
<feature type="binding site" evidence="11">
    <location>
        <begin position="100"/>
        <end position="104"/>
    </location>
    <ligand>
        <name>(6S)-NADPHX</name>
        <dbReference type="ChEBI" id="CHEBI:64076"/>
    </ligand>
</feature>
<dbReference type="GO" id="GO:0052856">
    <property type="term" value="F:NAD(P)HX epimerase activity"/>
    <property type="evidence" value="ECO:0007669"/>
    <property type="project" value="UniProtKB-UniRule"/>
</dbReference>
<dbReference type="InterPro" id="IPR004443">
    <property type="entry name" value="YjeF_N_dom"/>
</dbReference>
<dbReference type="AlphaFoldDB" id="A0A1S3HQ44"/>
<keyword evidence="9 11" id="KW-0413">Isomerase</keyword>
<keyword evidence="13" id="KW-1185">Reference proteome</keyword>
<dbReference type="GO" id="GO:0005739">
    <property type="term" value="C:mitochondrion"/>
    <property type="evidence" value="ECO:0007669"/>
    <property type="project" value="TreeGrafter"/>
</dbReference>
<dbReference type="EC" id="5.1.99.6" evidence="3 11"/>
<dbReference type="FunFam" id="3.40.50.10260:FF:000002">
    <property type="entry name" value="NAD(P)H-hydrate epimerase"/>
    <property type="match status" value="1"/>
</dbReference>
<evidence type="ECO:0000256" key="8">
    <source>
        <dbReference type="ARBA" id="ARBA00023027"/>
    </source>
</evidence>
<comment type="function">
    <text evidence="11">Catalyzes the epimerization of the S- and R-forms of NAD(P)HX, a damaged form of NAD(P)H that is a result of enzymatic or heat-dependent hydration. This is a prerequisite for the S-specific NAD(P)H-hydrate dehydratase to allow the repair of both epimers of NAD(P)HX.</text>
</comment>
<comment type="catalytic activity">
    <reaction evidence="1 11">
        <text>(6R)-NADHX = (6S)-NADHX</text>
        <dbReference type="Rhea" id="RHEA:32215"/>
        <dbReference type="ChEBI" id="CHEBI:64074"/>
        <dbReference type="ChEBI" id="CHEBI:64075"/>
        <dbReference type="EC" id="5.1.99.6"/>
    </reaction>
</comment>
<evidence type="ECO:0000313" key="15">
    <source>
        <dbReference type="RefSeq" id="XP_013387661.1"/>
    </source>
</evidence>
<dbReference type="PROSITE" id="PS51385">
    <property type="entry name" value="YJEF_N"/>
    <property type="match status" value="1"/>
</dbReference>
<evidence type="ECO:0000256" key="3">
    <source>
        <dbReference type="ARBA" id="ARBA00012228"/>
    </source>
</evidence>
<feature type="binding site" evidence="11">
    <location>
        <position position="199"/>
    </location>
    <ligand>
        <name>(6S)-NADPHX</name>
        <dbReference type="ChEBI" id="CHEBI:64076"/>
    </ligand>
</feature>
<feature type="binding site" evidence="11">
    <location>
        <position position="166"/>
    </location>
    <ligand>
        <name>K(+)</name>
        <dbReference type="ChEBI" id="CHEBI:29103"/>
    </ligand>
</feature>
<name>A0A1S3HQ44_LINAN</name>
<accession>A0A1S3HQ44</accession>
<dbReference type="InterPro" id="IPR036652">
    <property type="entry name" value="YjeF_N_dom_sf"/>
</dbReference>
<evidence type="ECO:0000256" key="2">
    <source>
        <dbReference type="ARBA" id="ARBA00000909"/>
    </source>
</evidence>
<evidence type="ECO:0000256" key="6">
    <source>
        <dbReference type="ARBA" id="ARBA00022857"/>
    </source>
</evidence>
<dbReference type="KEGG" id="lak:106156782"/>
<comment type="similarity">
    <text evidence="11">Belongs to the NnrE/AIBP family.</text>
</comment>
<keyword evidence="6" id="KW-0521">NADP</keyword>